<dbReference type="PANTHER" id="PTHR19359">
    <property type="entry name" value="CYTOCHROME B5"/>
    <property type="match status" value="1"/>
</dbReference>
<protein>
    <submittedName>
        <fullName evidence="7">Cytochrome b5-like heme/steroid binding domain-containing protein</fullName>
    </submittedName>
</protein>
<evidence type="ECO:0000313" key="7">
    <source>
        <dbReference type="EMBL" id="KAI1615972.1"/>
    </source>
</evidence>
<organism evidence="7 8">
    <name type="scientific">Exophiala viscosa</name>
    <dbReference type="NCBI Taxonomy" id="2486360"/>
    <lineage>
        <taxon>Eukaryota</taxon>
        <taxon>Fungi</taxon>
        <taxon>Dikarya</taxon>
        <taxon>Ascomycota</taxon>
        <taxon>Pezizomycotina</taxon>
        <taxon>Eurotiomycetes</taxon>
        <taxon>Chaetothyriomycetidae</taxon>
        <taxon>Chaetothyriales</taxon>
        <taxon>Herpotrichiellaceae</taxon>
        <taxon>Exophiala</taxon>
    </lineage>
</organism>
<evidence type="ECO:0000259" key="6">
    <source>
        <dbReference type="PROSITE" id="PS50255"/>
    </source>
</evidence>
<evidence type="ECO:0000256" key="2">
    <source>
        <dbReference type="ARBA" id="ARBA00022723"/>
    </source>
</evidence>
<proteinExistence type="inferred from homology"/>
<dbReference type="GO" id="GO:0046872">
    <property type="term" value="F:metal ion binding"/>
    <property type="evidence" value="ECO:0007669"/>
    <property type="project" value="UniProtKB-UniRule"/>
</dbReference>
<keyword evidence="1 5" id="KW-0349">Heme</keyword>
<keyword evidence="3 5" id="KW-0408">Iron</keyword>
<gene>
    <name evidence="7" type="ORF">EDD36DRAFT_119464</name>
</gene>
<dbReference type="Gene3D" id="3.10.120.10">
    <property type="entry name" value="Cytochrome b5-like heme/steroid binding domain"/>
    <property type="match status" value="1"/>
</dbReference>
<accession>A0AAN6E2A3</accession>
<reference evidence="7" key="1">
    <citation type="journal article" date="2022" name="bioRxiv">
        <title>Deciphering the potential niche of two novel black yeast fungi from a biological soil crust based on their genomes, phenotypes, and melanin regulation.</title>
        <authorList>
            <consortium name="DOE Joint Genome Institute"/>
            <person name="Carr E.C."/>
            <person name="Barton Q."/>
            <person name="Grambo S."/>
            <person name="Sullivan M."/>
            <person name="Renfro C.M."/>
            <person name="Kuo A."/>
            <person name="Pangilinan J."/>
            <person name="Lipzen A."/>
            <person name="Keymanesh K."/>
            <person name="Savage E."/>
            <person name="Barry K."/>
            <person name="Grigoriev I.V."/>
            <person name="Riekhof W.R."/>
            <person name="Harris S.S."/>
        </authorList>
    </citation>
    <scope>NUCLEOTIDE SEQUENCE</scope>
    <source>
        <strain evidence="7">JF 03-4F</strain>
    </source>
</reference>
<feature type="domain" description="Cytochrome b5 heme-binding" evidence="6">
    <location>
        <begin position="40"/>
        <end position="118"/>
    </location>
</feature>
<dbReference type="Proteomes" id="UP001203852">
    <property type="component" value="Unassembled WGS sequence"/>
</dbReference>
<name>A0AAN6E2A3_9EURO</name>
<comment type="caution">
    <text evidence="7">The sequence shown here is derived from an EMBL/GenBank/DDBJ whole genome shotgun (WGS) entry which is preliminary data.</text>
</comment>
<dbReference type="PROSITE" id="PS00191">
    <property type="entry name" value="CYTOCHROME_B5_1"/>
    <property type="match status" value="1"/>
</dbReference>
<dbReference type="AlphaFoldDB" id="A0AAN6E2A3"/>
<evidence type="ECO:0000256" key="1">
    <source>
        <dbReference type="ARBA" id="ARBA00022617"/>
    </source>
</evidence>
<evidence type="ECO:0000313" key="8">
    <source>
        <dbReference type="Proteomes" id="UP001203852"/>
    </source>
</evidence>
<comment type="similarity">
    <text evidence="4 5">Belongs to the cytochrome b5 family.</text>
</comment>
<dbReference type="EMBL" id="MU404351">
    <property type="protein sequence ID" value="KAI1615972.1"/>
    <property type="molecule type" value="Genomic_DNA"/>
</dbReference>
<dbReference type="InterPro" id="IPR001199">
    <property type="entry name" value="Cyt_B5-like_heme/steroid-bd"/>
</dbReference>
<dbReference type="InterPro" id="IPR018506">
    <property type="entry name" value="Cyt_B5_heme-BS"/>
</dbReference>
<dbReference type="SMART" id="SM01117">
    <property type="entry name" value="Cyt-b5"/>
    <property type="match status" value="1"/>
</dbReference>
<dbReference type="InterPro" id="IPR050668">
    <property type="entry name" value="Cytochrome_b5"/>
</dbReference>
<evidence type="ECO:0000256" key="3">
    <source>
        <dbReference type="ARBA" id="ARBA00023004"/>
    </source>
</evidence>
<dbReference type="GO" id="GO:0020037">
    <property type="term" value="F:heme binding"/>
    <property type="evidence" value="ECO:0007669"/>
    <property type="project" value="UniProtKB-UniRule"/>
</dbReference>
<dbReference type="Pfam" id="PF00173">
    <property type="entry name" value="Cyt-b5"/>
    <property type="match status" value="1"/>
</dbReference>
<dbReference type="SUPFAM" id="SSF55856">
    <property type="entry name" value="Cytochrome b5-like heme/steroid binding domain"/>
    <property type="match status" value="1"/>
</dbReference>
<sequence length="141" mass="16407">MWRDTQKDFLCDTSSPVLENTEGAEALYPVLRRTLLDKDLPAVPASEVSQRTGLDGQRLWLVVDQIVYDCTDFVGKHPGGSHIIREFGGHDCTWQWWTFHTKSIYDQYMPAMRVGKTSNVTNKYEQPQRRIFQLRTIGEQW</sequence>
<keyword evidence="8" id="KW-1185">Reference proteome</keyword>
<dbReference type="PROSITE" id="PS50255">
    <property type="entry name" value="CYTOCHROME_B5_2"/>
    <property type="match status" value="1"/>
</dbReference>
<dbReference type="InterPro" id="IPR036400">
    <property type="entry name" value="Cyt_B5-like_heme/steroid_sf"/>
</dbReference>
<evidence type="ECO:0000256" key="4">
    <source>
        <dbReference type="ARBA" id="ARBA00038168"/>
    </source>
</evidence>
<dbReference type="PANTHER" id="PTHR19359:SF95">
    <property type="entry name" value="CYTOCHROME B5 TYPE B"/>
    <property type="match status" value="1"/>
</dbReference>
<dbReference type="GO" id="GO:0016020">
    <property type="term" value="C:membrane"/>
    <property type="evidence" value="ECO:0007669"/>
    <property type="project" value="TreeGrafter"/>
</dbReference>
<keyword evidence="2 5" id="KW-0479">Metal-binding</keyword>
<evidence type="ECO:0000256" key="5">
    <source>
        <dbReference type="RuleBase" id="RU362121"/>
    </source>
</evidence>